<dbReference type="PROSITE" id="PS01179">
    <property type="entry name" value="PID"/>
    <property type="match status" value="1"/>
</dbReference>
<dbReference type="InterPro" id="IPR011993">
    <property type="entry name" value="PH-like_dom_sf"/>
</dbReference>
<dbReference type="Gene3D" id="2.30.29.30">
    <property type="entry name" value="Pleckstrin-homology domain (PH domain)/Phosphotyrosine-binding domain (PTB)"/>
    <property type="match status" value="1"/>
</dbReference>
<comment type="caution">
    <text evidence="2">The sequence shown here is derived from an EMBL/GenBank/DDBJ whole genome shotgun (WGS) entry which is preliminary data.</text>
</comment>
<proteinExistence type="predicted"/>
<dbReference type="PANTHER" id="PTHR11232:SF57">
    <property type="entry name" value="RE46159P"/>
    <property type="match status" value="1"/>
</dbReference>
<evidence type="ECO:0000313" key="3">
    <source>
        <dbReference type="Proteomes" id="UP000770661"/>
    </source>
</evidence>
<dbReference type="OrthoDB" id="9994289at2759"/>
<dbReference type="SUPFAM" id="SSF50729">
    <property type="entry name" value="PH domain-like"/>
    <property type="match status" value="1"/>
</dbReference>
<accession>A0A8J4YQY5</accession>
<dbReference type="PANTHER" id="PTHR11232">
    <property type="entry name" value="PHOSPHOTYROSINE INTERACTION DOMAIN-CONTAINING FAMILY MEMBER"/>
    <property type="match status" value="1"/>
</dbReference>
<dbReference type="InterPro" id="IPR006020">
    <property type="entry name" value="PTB/PI_dom"/>
</dbReference>
<feature type="domain" description="PID" evidence="1">
    <location>
        <begin position="234"/>
        <end position="294"/>
    </location>
</feature>
<evidence type="ECO:0000259" key="1">
    <source>
        <dbReference type="PROSITE" id="PS01179"/>
    </source>
</evidence>
<gene>
    <name evidence="2" type="ORF">GWK47_031548</name>
</gene>
<protein>
    <recommendedName>
        <fullName evidence="1">PID domain-containing protein</fullName>
    </recommendedName>
</protein>
<dbReference type="Proteomes" id="UP000770661">
    <property type="component" value="Unassembled WGS sequence"/>
</dbReference>
<name>A0A8J4YQY5_CHIOP</name>
<reference evidence="2" key="1">
    <citation type="submission" date="2020-07" db="EMBL/GenBank/DDBJ databases">
        <title>The High-quality genome of the commercially important snow crab, Chionoecetes opilio.</title>
        <authorList>
            <person name="Jeong J.-H."/>
            <person name="Ryu S."/>
        </authorList>
    </citation>
    <scope>NUCLEOTIDE SEQUENCE</scope>
    <source>
        <strain evidence="2">MADBK_172401_WGS</strain>
        <tissue evidence="2">Digestive gland</tissue>
    </source>
</reference>
<sequence>MSLNKAPAPPPADEITKEIRKLNFDDKPVSSTDLGQRESRDGADLERTLFLTWCQTWDTKGTWMGLIIDHYMIYSDAKQQQQQQQQPATMPLPQDFVVKYLGHRDAGGLWGIKVGHRGAGGLWGIKGIKVGHRGARGLWGIKVGHRGAGGLWGIKVGHRGAGGLWGIKVGHRGAGGLWGIKHTRKPVDEMVGRAKEMKAGETLPFLKMTVSDKGVNIAEMPQNVNKNFEGGFYNIDVISYGVQDLVYTRVFAMIVVKEDAASLRTHHPFQCHAFVCDSRQNARKLTFALAQAFQQFSKEVKGNKVNKKPKKFAIDLRSPEEIESNALEITEALRHTMVNKNFLENSSNLDKNRLCWTPPRRSSTSFRRVSAPSSLEVSFNQKDQGPVIQLSFSHSVSLTPLLMPRYPLSTRPSTATHDHAAAG</sequence>
<evidence type="ECO:0000313" key="2">
    <source>
        <dbReference type="EMBL" id="KAG0728876.1"/>
    </source>
</evidence>
<dbReference type="EMBL" id="JACEEZ010001756">
    <property type="protein sequence ID" value="KAG0728876.1"/>
    <property type="molecule type" value="Genomic_DNA"/>
</dbReference>
<dbReference type="Pfam" id="PF14719">
    <property type="entry name" value="PID_2"/>
    <property type="match status" value="1"/>
</dbReference>
<organism evidence="2 3">
    <name type="scientific">Chionoecetes opilio</name>
    <name type="common">Atlantic snow crab</name>
    <name type="synonym">Cancer opilio</name>
    <dbReference type="NCBI Taxonomy" id="41210"/>
    <lineage>
        <taxon>Eukaryota</taxon>
        <taxon>Metazoa</taxon>
        <taxon>Ecdysozoa</taxon>
        <taxon>Arthropoda</taxon>
        <taxon>Crustacea</taxon>
        <taxon>Multicrustacea</taxon>
        <taxon>Malacostraca</taxon>
        <taxon>Eumalacostraca</taxon>
        <taxon>Eucarida</taxon>
        <taxon>Decapoda</taxon>
        <taxon>Pleocyemata</taxon>
        <taxon>Brachyura</taxon>
        <taxon>Eubrachyura</taxon>
        <taxon>Majoidea</taxon>
        <taxon>Majidae</taxon>
        <taxon>Chionoecetes</taxon>
    </lineage>
</organism>
<keyword evidence="3" id="KW-1185">Reference proteome</keyword>
<dbReference type="AlphaFoldDB" id="A0A8J4YQY5"/>
<dbReference type="InterPro" id="IPR051133">
    <property type="entry name" value="Adapter_Engulfment-Domain"/>
</dbReference>